<dbReference type="Pfam" id="PF10646">
    <property type="entry name" value="Germane"/>
    <property type="match status" value="2"/>
</dbReference>
<evidence type="ECO:0000313" key="4">
    <source>
        <dbReference type="EMBL" id="MEC0487429.1"/>
    </source>
</evidence>
<reference evidence="4 6" key="3">
    <citation type="submission" date="2023-03" db="EMBL/GenBank/DDBJ databases">
        <title>Agriculturally important microbes genome sequencing.</title>
        <authorList>
            <person name="Dunlap C."/>
        </authorList>
    </citation>
    <scope>NUCLEOTIDE SEQUENCE [LARGE SCALE GENOMIC DNA]</scope>
    <source>
        <strain evidence="4 6">CBP-3203</strain>
    </source>
</reference>
<dbReference type="PROSITE" id="PS51257">
    <property type="entry name" value="PROKAR_LIPOPROTEIN"/>
    <property type="match status" value="1"/>
</dbReference>
<reference evidence="3 5" key="1">
    <citation type="journal article" date="2015" name="Int. J. Syst. Evol. Microbiol.">
        <title>Bacillus glycinifermentans sp. nov., isolated from fermented soybean paste.</title>
        <authorList>
            <person name="Kim S.J."/>
            <person name="Dunlap C.A."/>
            <person name="Kwon S.W."/>
            <person name="Rooney A.P."/>
        </authorList>
    </citation>
    <scope>NUCLEOTIDE SEQUENCE [LARGE SCALE GENOMIC DNA]</scope>
    <source>
        <strain evidence="3 5">GO-13</strain>
    </source>
</reference>
<comment type="caution">
    <text evidence="3">The sequence shown here is derived from an EMBL/GenBank/DDBJ whole genome shotgun (WGS) entry which is preliminary data.</text>
</comment>
<feature type="compositionally biased region" description="Basic and acidic residues" evidence="1">
    <location>
        <begin position="43"/>
        <end position="75"/>
    </location>
</feature>
<evidence type="ECO:0000256" key="1">
    <source>
        <dbReference type="SAM" id="MobiDB-lite"/>
    </source>
</evidence>
<dbReference type="SMART" id="SM00909">
    <property type="entry name" value="Germane"/>
    <property type="match status" value="2"/>
</dbReference>
<feature type="region of interest" description="Disordered" evidence="1">
    <location>
        <begin position="28"/>
        <end position="78"/>
    </location>
</feature>
<dbReference type="STRING" id="1664069.BGLY_3303"/>
<accession>A0A0J6ETY2</accession>
<dbReference type="PATRIC" id="fig|1664069.3.peg.1970"/>
<dbReference type="Proteomes" id="UP001341297">
    <property type="component" value="Unassembled WGS sequence"/>
</dbReference>
<evidence type="ECO:0000313" key="5">
    <source>
        <dbReference type="Proteomes" id="UP000036168"/>
    </source>
</evidence>
<protein>
    <submittedName>
        <fullName evidence="4">GerMN domain-containing protein</fullName>
    </submittedName>
    <submittedName>
        <fullName evidence="3">Sporulation protein</fullName>
    </submittedName>
</protein>
<organism evidence="3 5">
    <name type="scientific">Bacillus glycinifermentans</name>
    <dbReference type="NCBI Taxonomy" id="1664069"/>
    <lineage>
        <taxon>Bacteria</taxon>
        <taxon>Bacillati</taxon>
        <taxon>Bacillota</taxon>
        <taxon>Bacilli</taxon>
        <taxon>Bacillales</taxon>
        <taxon>Bacillaceae</taxon>
        <taxon>Bacillus</taxon>
    </lineage>
</organism>
<dbReference type="AlphaFoldDB" id="A0A0J6ETY2"/>
<gene>
    <name evidence="3" type="ORF">AB447_215460</name>
    <name evidence="4" type="ORF">P8828_22005</name>
</gene>
<dbReference type="RefSeq" id="WP_048406224.1">
    <property type="nucleotide sequence ID" value="NZ_CP023481.1"/>
</dbReference>
<evidence type="ECO:0000313" key="3">
    <source>
        <dbReference type="EMBL" id="KRT94040.1"/>
    </source>
</evidence>
<reference evidence="3" key="2">
    <citation type="submission" date="2015-10" db="EMBL/GenBank/DDBJ databases">
        <authorList>
            <person name="Gilbert D.G."/>
        </authorList>
    </citation>
    <scope>NUCLEOTIDE SEQUENCE</scope>
    <source>
        <strain evidence="3">GO-13</strain>
    </source>
</reference>
<keyword evidence="6" id="KW-1185">Reference proteome</keyword>
<dbReference type="EMBL" id="JARRTL010000031">
    <property type="protein sequence ID" value="MEC0487429.1"/>
    <property type="molecule type" value="Genomic_DNA"/>
</dbReference>
<feature type="domain" description="GerMN" evidence="2">
    <location>
        <begin position="107"/>
        <end position="197"/>
    </location>
</feature>
<feature type="region of interest" description="Disordered" evidence="1">
    <location>
        <begin position="350"/>
        <end position="369"/>
    </location>
</feature>
<proteinExistence type="predicted"/>
<dbReference type="InterPro" id="IPR019606">
    <property type="entry name" value="GerMN"/>
</dbReference>
<evidence type="ECO:0000259" key="2">
    <source>
        <dbReference type="SMART" id="SM00909"/>
    </source>
</evidence>
<evidence type="ECO:0000313" key="6">
    <source>
        <dbReference type="Proteomes" id="UP001341297"/>
    </source>
</evidence>
<dbReference type="EMBL" id="LECW02000014">
    <property type="protein sequence ID" value="KRT94040.1"/>
    <property type="molecule type" value="Genomic_DNA"/>
</dbReference>
<sequence length="369" mass="40265">MPKKGMMGTAVSVTASVLLLSGCGLFQSDQASEEIDPPQDITYVKEEKDQDQTDRTKEKTDDQDGKTTSENKAEQNGDTVMRELYLIDKNGYVTAQTIPLPKQEGTAKQALEYLVEGGPVSNILPNGFRAVLPADTTVNVDIKEDGTAIADFSNEFKNYKAEDEQKIVQAITWTLTQFNSIDKVKIRMNGHDLKEMPVNGTPLPENLSREDGINIDTAGVTDMTATQPVTVYYLAETDKGTYYVPVTKRASEKESDQVTAAIEELTEGPSKKSGLLSDFQGDVKLESKPKIEDGHVTLDFNEAIYGSADGQKKVISDEVLNSIVLTVTELPDVKSVSVTVNGKAELVNEKGEKLSKPVSRPSRVNTGSF</sequence>
<dbReference type="OrthoDB" id="1715058at2"/>
<dbReference type="Proteomes" id="UP000036168">
    <property type="component" value="Unassembled WGS sequence"/>
</dbReference>
<name>A0A0J6ETY2_9BACI</name>
<feature type="domain" description="GerMN" evidence="2">
    <location>
        <begin position="258"/>
        <end position="349"/>
    </location>
</feature>